<reference evidence="1 2" key="1">
    <citation type="submission" date="2019-09" db="EMBL/GenBank/DDBJ databases">
        <authorList>
            <person name="Depoorter E."/>
        </authorList>
    </citation>
    <scope>NUCLEOTIDE SEQUENCE [LARGE SCALE GENOMIC DNA]</scope>
    <source>
        <strain evidence="1">LMG 30113</strain>
    </source>
</reference>
<organism evidence="1 2">
    <name type="scientific">Burkholderia paludis</name>
    <dbReference type="NCBI Taxonomy" id="1506587"/>
    <lineage>
        <taxon>Bacteria</taxon>
        <taxon>Pseudomonadati</taxon>
        <taxon>Pseudomonadota</taxon>
        <taxon>Betaproteobacteria</taxon>
        <taxon>Burkholderiales</taxon>
        <taxon>Burkholderiaceae</taxon>
        <taxon>Burkholderia</taxon>
        <taxon>Burkholderia cepacia complex</taxon>
    </lineage>
</organism>
<sequence length="296" mass="31221">MTCAPPREPGHAAGGAAAEVARIDWSVPWLAPYAEPGRAAQAAARAGEAALLDMLNGALRDTGPDGPRVSGRGRLLRFVPQAALPPGIAYETHIAETGGVPTRHNLHDFFNALVWFAYPRIKAALNARQAAAIDAAGGVGPVRGALRDALTLFDENAALFVTADRTLADALRAFDWPRLLIASRAAWGGRCEARLVGHALLGKLVAPYKSCTAHTWIVEVSADYFSWPGARRIAHVDARIAAELATCALTSRDFAPLPVLGVPGWCDANAEAAFYDDPAVFRSGRRSRAAGGGAQC</sequence>
<dbReference type="RefSeq" id="WP_034198073.1">
    <property type="nucleotide sequence ID" value="NZ_CABVQD010000012.1"/>
</dbReference>
<evidence type="ECO:0000313" key="2">
    <source>
        <dbReference type="Proteomes" id="UP000494330"/>
    </source>
</evidence>
<accession>A0A6P2MMN8</accession>
<dbReference type="AlphaFoldDB" id="A0A6P2MMN8"/>
<proteinExistence type="predicted"/>
<dbReference type="Pfam" id="PF11227">
    <property type="entry name" value="DUF3025"/>
    <property type="match status" value="1"/>
</dbReference>
<protein>
    <submittedName>
        <fullName evidence="1">Membrane protein</fullName>
    </submittedName>
</protein>
<evidence type="ECO:0000313" key="1">
    <source>
        <dbReference type="EMBL" id="VWB81667.1"/>
    </source>
</evidence>
<dbReference type="Proteomes" id="UP000494330">
    <property type="component" value="Unassembled WGS sequence"/>
</dbReference>
<dbReference type="EMBL" id="CABVQD010000012">
    <property type="protein sequence ID" value="VWB81667.1"/>
    <property type="molecule type" value="Genomic_DNA"/>
</dbReference>
<name>A0A6P2MMN8_9BURK</name>
<keyword evidence="2" id="KW-1185">Reference proteome</keyword>
<gene>
    <name evidence="1" type="ORF">BPA30113_03748</name>
</gene>
<dbReference type="InterPro" id="IPR021390">
    <property type="entry name" value="DUF3025"/>
</dbReference>